<evidence type="ECO:0000256" key="1">
    <source>
        <dbReference type="ARBA" id="ARBA00022603"/>
    </source>
</evidence>
<dbReference type="Proteomes" id="UP000229749">
    <property type="component" value="Unassembled WGS sequence"/>
</dbReference>
<dbReference type="Gene3D" id="1.10.8.10">
    <property type="entry name" value="DNA helicase RuvA subunit, C-terminal domain"/>
    <property type="match status" value="1"/>
</dbReference>
<dbReference type="EMBL" id="PFWS01000005">
    <property type="protein sequence ID" value="PJA47687.1"/>
    <property type="molecule type" value="Genomic_DNA"/>
</dbReference>
<evidence type="ECO:0000256" key="3">
    <source>
        <dbReference type="ARBA" id="ARBA00022691"/>
    </source>
</evidence>
<dbReference type="NCBIfam" id="TIGR03534">
    <property type="entry name" value="RF_mod_PrmC"/>
    <property type="match status" value="1"/>
</dbReference>
<keyword evidence="1 5" id="KW-0489">Methyltransferase</keyword>
<dbReference type="AlphaFoldDB" id="A0A2M7XIB2"/>
<proteinExistence type="predicted"/>
<evidence type="ECO:0000256" key="2">
    <source>
        <dbReference type="ARBA" id="ARBA00022679"/>
    </source>
</evidence>
<evidence type="ECO:0000259" key="4">
    <source>
        <dbReference type="Pfam" id="PF17827"/>
    </source>
</evidence>
<dbReference type="InterPro" id="IPR050320">
    <property type="entry name" value="N5-glutamine_MTase"/>
</dbReference>
<evidence type="ECO:0000313" key="6">
    <source>
        <dbReference type="Proteomes" id="UP000229749"/>
    </source>
</evidence>
<dbReference type="InterPro" id="IPR019874">
    <property type="entry name" value="RF_methyltr_PrmC"/>
</dbReference>
<dbReference type="InterPro" id="IPR004556">
    <property type="entry name" value="HemK-like"/>
</dbReference>
<dbReference type="PANTHER" id="PTHR18895">
    <property type="entry name" value="HEMK METHYLTRANSFERASE"/>
    <property type="match status" value="1"/>
</dbReference>
<dbReference type="GO" id="GO:0008276">
    <property type="term" value="F:protein methyltransferase activity"/>
    <property type="evidence" value="ECO:0007669"/>
    <property type="project" value="InterPro"/>
</dbReference>
<gene>
    <name evidence="5" type="primary">prmC</name>
    <name evidence="5" type="ORF">CO172_00300</name>
</gene>
<evidence type="ECO:0000313" key="5">
    <source>
        <dbReference type="EMBL" id="PJA47687.1"/>
    </source>
</evidence>
<reference evidence="6" key="1">
    <citation type="submission" date="2017-09" db="EMBL/GenBank/DDBJ databases">
        <title>Depth-based differentiation of microbial function through sediment-hosted aquifers and enrichment of novel symbionts in the deep terrestrial subsurface.</title>
        <authorList>
            <person name="Probst A.J."/>
            <person name="Ladd B."/>
            <person name="Jarett J.K."/>
            <person name="Geller-Mcgrath D.E."/>
            <person name="Sieber C.M.K."/>
            <person name="Emerson J.B."/>
            <person name="Anantharaman K."/>
            <person name="Thomas B.C."/>
            <person name="Malmstrom R."/>
            <person name="Stieglmeier M."/>
            <person name="Klingl A."/>
            <person name="Woyke T."/>
            <person name="Ryan C.M."/>
            <person name="Banfield J.F."/>
        </authorList>
    </citation>
    <scope>NUCLEOTIDE SEQUENCE [LARGE SCALE GENOMIC DNA]</scope>
</reference>
<comment type="caution">
    <text evidence="5">The sequence shown here is derived from an EMBL/GenBank/DDBJ whole genome shotgun (WGS) entry which is preliminary data.</text>
</comment>
<dbReference type="SUPFAM" id="SSF53335">
    <property type="entry name" value="S-adenosyl-L-methionine-dependent methyltransferases"/>
    <property type="match status" value="1"/>
</dbReference>
<sequence>MTVLEVLQWASLKLKSNFTAPAPETDTPLLDAELLLATAMKVQKTWLFAHFNDPVRACELELFEQLLNRRLGGEPVAYLTQKKDFFGRSFFINPFVLIPRPATETLVEEAIHETSTVGEHPLLIDIGTGSGVIAITLAAETGLPIFASDKDPHALAIAKKNAQIHNVQDFIEFQTGHLLDPLEKCILSLKERLKIVFTDLIICANLPYLSTNEWKKTHLSVQQFEPKHALEAGQDGLELYWELLHSLKLYRDHFPKQIRCLFEIGPSQNKQIIQIGKHLFPLASFCIKKDLEGHERIFILKEI</sequence>
<organism evidence="5 6">
    <name type="scientific">Candidatus Uhrbacteria bacterium CG_4_9_14_3_um_filter_36_7</name>
    <dbReference type="NCBI Taxonomy" id="1975033"/>
    <lineage>
        <taxon>Bacteria</taxon>
        <taxon>Candidatus Uhriibacteriota</taxon>
    </lineage>
</organism>
<dbReference type="CDD" id="cd02440">
    <property type="entry name" value="AdoMet_MTases"/>
    <property type="match status" value="1"/>
</dbReference>
<dbReference type="Pfam" id="PF06325">
    <property type="entry name" value="PrmA"/>
    <property type="match status" value="1"/>
</dbReference>
<dbReference type="Pfam" id="PF17827">
    <property type="entry name" value="PrmC_N"/>
    <property type="match status" value="1"/>
</dbReference>
<dbReference type="PANTHER" id="PTHR18895:SF74">
    <property type="entry name" value="MTRF1L RELEASE FACTOR GLUTAMINE METHYLTRANSFERASE"/>
    <property type="match status" value="1"/>
</dbReference>
<protein>
    <submittedName>
        <fullName evidence="5">Peptide chain release factor N(5)-glutamine methyltransferase</fullName>
    </submittedName>
</protein>
<dbReference type="InterPro" id="IPR040758">
    <property type="entry name" value="PrmC_N"/>
</dbReference>
<name>A0A2M7XIB2_9BACT</name>
<dbReference type="Gene3D" id="3.40.50.150">
    <property type="entry name" value="Vaccinia Virus protein VP39"/>
    <property type="match status" value="1"/>
</dbReference>
<dbReference type="GO" id="GO:0032259">
    <property type="term" value="P:methylation"/>
    <property type="evidence" value="ECO:0007669"/>
    <property type="project" value="UniProtKB-KW"/>
</dbReference>
<keyword evidence="3" id="KW-0949">S-adenosyl-L-methionine</keyword>
<accession>A0A2M7XIB2</accession>
<keyword evidence="2 5" id="KW-0808">Transferase</keyword>
<dbReference type="NCBIfam" id="TIGR00536">
    <property type="entry name" value="hemK_fam"/>
    <property type="match status" value="1"/>
</dbReference>
<feature type="domain" description="Release factor glutamine methyltransferase N-terminal" evidence="4">
    <location>
        <begin position="5"/>
        <end position="80"/>
    </location>
</feature>
<dbReference type="InterPro" id="IPR029063">
    <property type="entry name" value="SAM-dependent_MTases_sf"/>
</dbReference>